<dbReference type="Gene3D" id="3.40.225.10">
    <property type="entry name" value="Class II aldolase/adducin N-terminal domain"/>
    <property type="match status" value="1"/>
</dbReference>
<reference evidence="4" key="1">
    <citation type="submission" date="2021-02" db="EMBL/GenBank/DDBJ databases">
        <authorList>
            <person name="Dougan E. K."/>
            <person name="Rhodes N."/>
            <person name="Thang M."/>
            <person name="Chan C."/>
        </authorList>
    </citation>
    <scope>NUCLEOTIDE SEQUENCE</scope>
</reference>
<dbReference type="SUPFAM" id="SSF103473">
    <property type="entry name" value="MFS general substrate transporter"/>
    <property type="match status" value="1"/>
</dbReference>
<organism evidence="4 5">
    <name type="scientific">Symbiodinium pilosum</name>
    <name type="common">Dinoflagellate</name>
    <dbReference type="NCBI Taxonomy" id="2952"/>
    <lineage>
        <taxon>Eukaryota</taxon>
        <taxon>Sar</taxon>
        <taxon>Alveolata</taxon>
        <taxon>Dinophyceae</taxon>
        <taxon>Suessiales</taxon>
        <taxon>Symbiodiniaceae</taxon>
        <taxon>Symbiodinium</taxon>
    </lineage>
</organism>
<feature type="transmembrane region" description="Helical" evidence="1">
    <location>
        <begin position="1398"/>
        <end position="1422"/>
    </location>
</feature>
<dbReference type="InterPro" id="IPR008274">
    <property type="entry name" value="AldOxase/xan_DH_MoCoBD1"/>
</dbReference>
<evidence type="ECO:0000313" key="4">
    <source>
        <dbReference type="EMBL" id="CAE7148860.1"/>
    </source>
</evidence>
<dbReference type="SUPFAM" id="SSF53639">
    <property type="entry name" value="AraD/HMP-PK domain-like"/>
    <property type="match status" value="1"/>
</dbReference>
<dbReference type="Pfam" id="PF00596">
    <property type="entry name" value="Aldolase_II"/>
    <property type="match status" value="1"/>
</dbReference>
<protein>
    <submittedName>
        <fullName evidence="4">IorB protein</fullName>
    </submittedName>
</protein>
<feature type="transmembrane region" description="Helical" evidence="1">
    <location>
        <begin position="1277"/>
        <end position="1299"/>
    </location>
</feature>
<dbReference type="SMART" id="SM01007">
    <property type="entry name" value="Aldolase_II"/>
    <property type="match status" value="1"/>
</dbReference>
<evidence type="ECO:0000259" key="2">
    <source>
        <dbReference type="SMART" id="SM01007"/>
    </source>
</evidence>
<dbReference type="SUPFAM" id="SSF49785">
    <property type="entry name" value="Galactose-binding domain-like"/>
    <property type="match status" value="1"/>
</dbReference>
<dbReference type="EMBL" id="CAJNIZ010000001">
    <property type="protein sequence ID" value="CAE7148860.1"/>
    <property type="molecule type" value="Genomic_DNA"/>
</dbReference>
<feature type="transmembrane region" description="Helical" evidence="1">
    <location>
        <begin position="1214"/>
        <end position="1236"/>
    </location>
</feature>
<dbReference type="Pfam" id="PF20256">
    <property type="entry name" value="MoCoBD_2"/>
    <property type="match status" value="2"/>
</dbReference>
<gene>
    <name evidence="4" type="primary">iorB</name>
    <name evidence="4" type="ORF">SPIL2461_LOCUS49</name>
</gene>
<evidence type="ECO:0000259" key="3">
    <source>
        <dbReference type="SMART" id="SM01008"/>
    </source>
</evidence>
<feature type="transmembrane region" description="Helical" evidence="1">
    <location>
        <begin position="1049"/>
        <end position="1066"/>
    </location>
</feature>
<keyword evidence="1" id="KW-0472">Membrane</keyword>
<feature type="transmembrane region" description="Helical" evidence="1">
    <location>
        <begin position="1116"/>
        <end position="1139"/>
    </location>
</feature>
<evidence type="ECO:0000256" key="1">
    <source>
        <dbReference type="SAM" id="Phobius"/>
    </source>
</evidence>
<dbReference type="SUPFAM" id="SSF56003">
    <property type="entry name" value="Molybdenum cofactor-binding domain"/>
    <property type="match status" value="2"/>
</dbReference>
<dbReference type="SMART" id="SM01008">
    <property type="entry name" value="Ald_Xan_dh_C"/>
    <property type="match status" value="1"/>
</dbReference>
<dbReference type="InterPro" id="IPR013857">
    <property type="entry name" value="NADH-UbQ_OxRdtase-assoc_prot30"/>
</dbReference>
<dbReference type="InterPro" id="IPR052516">
    <property type="entry name" value="N-heterocyclic_Hydroxylase"/>
</dbReference>
<accession>A0A812IR93</accession>
<dbReference type="InterPro" id="IPR008979">
    <property type="entry name" value="Galactose-bd-like_sf"/>
</dbReference>
<dbReference type="GO" id="GO:0016491">
    <property type="term" value="F:oxidoreductase activity"/>
    <property type="evidence" value="ECO:0007669"/>
    <property type="project" value="InterPro"/>
</dbReference>
<dbReference type="InterPro" id="IPR036409">
    <property type="entry name" value="Aldolase_II/adducin_N_sf"/>
</dbReference>
<dbReference type="OrthoDB" id="3238794at2759"/>
<dbReference type="Pfam" id="PF08547">
    <property type="entry name" value="CIA30"/>
    <property type="match status" value="1"/>
</dbReference>
<dbReference type="PANTHER" id="PTHR47495">
    <property type="entry name" value="ALDEHYDE DEHYDROGENASE"/>
    <property type="match status" value="1"/>
</dbReference>
<feature type="transmembrane region" description="Helical" evidence="1">
    <location>
        <begin position="1078"/>
        <end position="1104"/>
    </location>
</feature>
<dbReference type="NCBIfam" id="NF005451">
    <property type="entry name" value="PRK07044.1"/>
    <property type="match status" value="1"/>
</dbReference>
<dbReference type="Pfam" id="PF13347">
    <property type="entry name" value="MFS_2"/>
    <property type="match status" value="1"/>
</dbReference>
<dbReference type="Pfam" id="PF02738">
    <property type="entry name" value="MoCoBD_1"/>
    <property type="match status" value="1"/>
</dbReference>
<dbReference type="Gene3D" id="3.90.1170.50">
    <property type="entry name" value="Aldehyde oxidase/xanthine dehydrogenase, a/b hammerhead"/>
    <property type="match status" value="1"/>
</dbReference>
<feature type="transmembrane region" description="Helical" evidence="1">
    <location>
        <begin position="1311"/>
        <end position="1334"/>
    </location>
</feature>
<dbReference type="PANTHER" id="PTHR47495:SF2">
    <property type="entry name" value="ALDEHYDE DEHYDROGENASE"/>
    <property type="match status" value="1"/>
</dbReference>
<dbReference type="InterPro" id="IPR037165">
    <property type="entry name" value="AldOxase/xan_DH_Mopterin-bd_sf"/>
</dbReference>
<feature type="transmembrane region" description="Helical" evidence="1">
    <location>
        <begin position="1363"/>
        <end position="1386"/>
    </location>
</feature>
<feature type="transmembrane region" description="Helical" evidence="1">
    <location>
        <begin position="1008"/>
        <end position="1028"/>
    </location>
</feature>
<feature type="domain" description="Class II aldolase/adducin N-terminal" evidence="2">
    <location>
        <begin position="689"/>
        <end position="868"/>
    </location>
</feature>
<dbReference type="InterPro" id="IPR036259">
    <property type="entry name" value="MFS_trans_sf"/>
</dbReference>
<comment type="caution">
    <text evidence="4">The sequence shown here is derived from an EMBL/GenBank/DDBJ whole genome shotgun (WGS) entry which is preliminary data.</text>
</comment>
<dbReference type="InterPro" id="IPR046867">
    <property type="entry name" value="AldOxase/xan_DH_MoCoBD2"/>
</dbReference>
<keyword evidence="5" id="KW-1185">Reference proteome</keyword>
<sequence>MDRISDMRHRKPVARDAVFAPSAYLSINTAGKIVVWVTRSEMGQGISTGLPMLVAEELDADWRDITIEQAVASAEVDYGQLFTAASSSIAGEFHMFRRAGATARAMLLSAAAEDMSVSEKDCLVADSTITHTPSGQSRTFGDVAELAARQWAPVRPTLKQPADFKLIGTPLPRLDLRDKVTGQAVYGLDVRVPDMLYAVVSRPPHFGAELVSFNDTQSRRVKGVVDVKQISTGIAIVAQSSYAALQGRQALQTTWSPVPADAISSRQISHRLKAALDQPSQFVENSGSEPLDTTQLQQYSTRYEVPYLAHACMEPMNCTAHVTNNFCEVWAPTQAPEGARRTAAAISGLHIDQVRINVTQLGGGFGRRAADDFVRETVELATQIDQPVQVFWSREDDIGHASYRDAAAHQLTAWIDPVSAKVMNWSHQLVSAQAGEHRDNTMPFTARMGSADLPYNFAHTSLGWSSVLAPLPLQIWRSVGYSYNTFAVESFVNELAAQANIDPIEYRLQLLSDNPRMTNCLQKVADLSDWQPGPRHLGVATHNFGSTQVAMVVEVSGQGLSSLKVEKVWCVIDCGIAVNTDSVAAQIESGIVDGLSAALHGQITVADNAVVQSNFHNYPLLRMNEAPDIDVEIVPSTAYPSGVGEASLPGVAPALTAALQHMTGEWIRTLPIALLLDSQVSEAEWSIRQDLACLYRVVAHHGWDDFLFTHLSVRIPGPEHHFLLNPLGLYFEEITASSLVKVDVDGNKVMDTPYDVNPAGFTIHSAVHMARDDAHCVMHLHTDDGVAVSAQESGLLPITQHAMQLGEIAYHDYEGVALDLDERARIVADLGTRQCMLLRNHGTLTVGQSCADAYMAMYYLERACTMQVRALSGGTAICQPPQGSAEKAANQSKGLFDGRIGPLAWDAAFINLIKPTIAIEIQGDGQRYQLGVQTRANLNYWVDVDSPTQWQTFSFPLAQLVAKRRGRIVADAAPLEALDITGFNLMISHGQHGPFTLQLRNLSLQEVIGIPGTMAGLALSIAMIFDAITDPLAGIVSDRMQSRWGRRHPFMFVSAFPLVICFIALFSPPDTLSDMGHFLWLTGFAVLVRGSLTFFYVPHLALGAELAQDYNQRSTLFALSTVFSITAMAVVSFVGYRYFFPTTELYSPGTLNPAGYAPFSMFFAGMMFVAIMLCVFGTGSEIKHMRVNRVTTALTFKNSFMDFKAVFGNRSYRLILFGMLLSTFAIAVESILSPFMGVHFWGLTTESLATISFGTLIGLWIGLPLAPWFTRLLDKRLALVLPAVFVVINANAALCMRLLDVSWFPDNDSPWIYWIYFLRYLLQGICLPVIFASFNSMFADISDEVELETGVRREGVIYASRSFAAKITSAMGALLGGVVLDVIAFPRGAIAGTVPEETLWWLGFMEGPATSLLSICGVLLYLRYGIDRVRHAEIRTAIAARDASNEVGAADK</sequence>
<feature type="transmembrane region" description="Helical" evidence="1">
    <location>
        <begin position="1248"/>
        <end position="1270"/>
    </location>
</feature>
<keyword evidence="1" id="KW-0812">Transmembrane</keyword>
<dbReference type="InterPro" id="IPR001303">
    <property type="entry name" value="Aldolase_II/adducin_N"/>
</dbReference>
<evidence type="ECO:0000313" key="5">
    <source>
        <dbReference type="Proteomes" id="UP000649617"/>
    </source>
</evidence>
<dbReference type="Gene3D" id="1.20.1250.20">
    <property type="entry name" value="MFS general substrate transporter like domains"/>
    <property type="match status" value="1"/>
</dbReference>
<name>A0A812IR93_SYMPI</name>
<dbReference type="InterPro" id="IPR000674">
    <property type="entry name" value="Ald_Oxase/Xan_DH_a/b"/>
</dbReference>
<proteinExistence type="predicted"/>
<feature type="domain" description="Aldehyde oxidase/xanthine dehydrogenase a/b hammerhead" evidence="3">
    <location>
        <begin position="181"/>
        <end position="259"/>
    </location>
</feature>
<dbReference type="Gene3D" id="3.30.365.10">
    <property type="entry name" value="Aldehyde oxidase/xanthine dehydrogenase, molybdopterin binding domain"/>
    <property type="match status" value="4"/>
</dbReference>
<feature type="transmembrane region" description="Helical" evidence="1">
    <location>
        <begin position="1159"/>
        <end position="1179"/>
    </location>
</feature>
<dbReference type="Proteomes" id="UP000649617">
    <property type="component" value="Unassembled WGS sequence"/>
</dbReference>
<keyword evidence="1" id="KW-1133">Transmembrane helix</keyword>